<protein>
    <submittedName>
        <fullName evidence="2">Uncharacterized protein</fullName>
    </submittedName>
</protein>
<keyword evidence="1" id="KW-0812">Transmembrane</keyword>
<name>A0A2P2C7G1_9ZZZZ</name>
<organism evidence="2">
    <name type="scientific">metagenome</name>
    <dbReference type="NCBI Taxonomy" id="256318"/>
    <lineage>
        <taxon>unclassified sequences</taxon>
        <taxon>metagenomes</taxon>
    </lineage>
</organism>
<dbReference type="Gene3D" id="3.30.450.40">
    <property type="match status" value="1"/>
</dbReference>
<dbReference type="InterPro" id="IPR029016">
    <property type="entry name" value="GAF-like_dom_sf"/>
</dbReference>
<feature type="transmembrane region" description="Helical" evidence="1">
    <location>
        <begin position="139"/>
        <end position="156"/>
    </location>
</feature>
<feature type="transmembrane region" description="Helical" evidence="1">
    <location>
        <begin position="101"/>
        <end position="127"/>
    </location>
</feature>
<accession>A0A2P2C7G1</accession>
<reference evidence="2" key="1">
    <citation type="submission" date="2015-08" db="EMBL/GenBank/DDBJ databases">
        <authorList>
            <person name="Babu N.S."/>
            <person name="Beckwith C.J."/>
            <person name="Beseler K.G."/>
            <person name="Brison A."/>
            <person name="Carone J.V."/>
            <person name="Caskin T.P."/>
            <person name="Diamond M."/>
            <person name="Durham M.E."/>
            <person name="Foxe J.M."/>
            <person name="Go M."/>
            <person name="Henderson B.A."/>
            <person name="Jones I.B."/>
            <person name="McGettigan J.A."/>
            <person name="Micheletti S.J."/>
            <person name="Nasrallah M.E."/>
            <person name="Ortiz D."/>
            <person name="Piller C.R."/>
            <person name="Privatt S.R."/>
            <person name="Schneider S.L."/>
            <person name="Sharp S."/>
            <person name="Smith T.C."/>
            <person name="Stanton J.D."/>
            <person name="Ullery H.E."/>
            <person name="Wilson R.J."/>
            <person name="Serrano M.G."/>
            <person name="Buck G."/>
            <person name="Lee V."/>
            <person name="Wang Y."/>
            <person name="Carvalho R."/>
            <person name="Voegtly L."/>
            <person name="Shi R."/>
            <person name="Duckworth R."/>
            <person name="Johnson A."/>
            <person name="Loviza R."/>
            <person name="Walstead R."/>
            <person name="Shah Z."/>
            <person name="Kiflezghi M."/>
            <person name="Wade K."/>
            <person name="Ball S.L."/>
            <person name="Bradley K.W."/>
            <person name="Asai D.J."/>
            <person name="Bowman C.A."/>
            <person name="Russell D.A."/>
            <person name="Pope W.H."/>
            <person name="Jacobs-Sera D."/>
            <person name="Hendrix R.W."/>
            <person name="Hatfull G.F."/>
        </authorList>
    </citation>
    <scope>NUCLEOTIDE SEQUENCE</scope>
</reference>
<keyword evidence="1" id="KW-1133">Transmembrane helix</keyword>
<feature type="transmembrane region" description="Helical" evidence="1">
    <location>
        <begin position="211"/>
        <end position="232"/>
    </location>
</feature>
<feature type="transmembrane region" description="Helical" evidence="1">
    <location>
        <begin position="309"/>
        <end position="327"/>
    </location>
</feature>
<sequence length="686" mass="72712">MRQRVAWGVVALTTVAFALDTIFTAAYRPLLSEATWAEHGWPLAPLAGSGYAVMGALIISRHPRHRLGWLLLAASLLSVTLAADSYGVWVLEGDGPGSAHWAHVIAWAAPLVGWPAFTAQIIVFLTAPDGHLLTPRWRWAVWVAAAGLVLHTLGTLTTNPGEFVYNTDLGNRPITLPLLTVGWMLVAAALVASVVSLALRLRRAKDDERLQLLWIASAAALLALGVVCILAIPRIQGEEGTWLAALPLRVAQLTVPVCVAVAVLRHRLLAIDLILNRALLFALATGVVAVGYVGVVVLVGVVVGGRTAGFWPSLLATVVVALAFQPLRRRVVRLADRLAFGAAAAPYEALADFSRRLGDSPDPGALLPAVAEAAAGAVKARHVVVTLHVESGPDAVATWPPDLVGRTIGPPVEVPVVYRAEPLGCIEVTMPPGRPLRPLDRRLLTALAEQAALAFRSARLDAELLGEVERLAHRTDDLAESRRRLISAGDAERSRLERAINRQVAPHLMPLPGRLRQLSDSEDAANTDHEAALAGLLLSVNAGLQALREITRGVFPAQLARSGLPSTLASLVARAGTSGRLVVEDSAAGLRFSPRVEAAAYFCAAEATRDLEDPVRVHLSVTDGRLRLTVAGQDRGVMARDDVRDRVESAGGSLSIATDAGCTVVDAQFPCQVSSSRSGPNAAFVT</sequence>
<dbReference type="EMBL" id="CZKA01000043">
    <property type="protein sequence ID" value="CUR57929.1"/>
    <property type="molecule type" value="Genomic_DNA"/>
</dbReference>
<feature type="transmembrane region" description="Helical" evidence="1">
    <location>
        <begin position="278"/>
        <end position="303"/>
    </location>
</feature>
<feature type="transmembrane region" description="Helical" evidence="1">
    <location>
        <begin position="67"/>
        <end position="89"/>
    </location>
</feature>
<feature type="transmembrane region" description="Helical" evidence="1">
    <location>
        <begin position="42"/>
        <end position="60"/>
    </location>
</feature>
<gene>
    <name evidence="2" type="ORF">NOCA2480012</name>
</gene>
<proteinExistence type="predicted"/>
<feature type="transmembrane region" description="Helical" evidence="1">
    <location>
        <begin position="244"/>
        <end position="266"/>
    </location>
</feature>
<dbReference type="AlphaFoldDB" id="A0A2P2C7G1"/>
<dbReference type="SUPFAM" id="SSF55781">
    <property type="entry name" value="GAF domain-like"/>
    <property type="match status" value="1"/>
</dbReference>
<keyword evidence="1" id="KW-0472">Membrane</keyword>
<evidence type="ECO:0000256" key="1">
    <source>
        <dbReference type="SAM" id="Phobius"/>
    </source>
</evidence>
<evidence type="ECO:0000313" key="2">
    <source>
        <dbReference type="EMBL" id="CUR57929.1"/>
    </source>
</evidence>
<feature type="transmembrane region" description="Helical" evidence="1">
    <location>
        <begin position="176"/>
        <end position="199"/>
    </location>
</feature>